<sequence length="374" mass="40401">MDRDGADPEHAGQPAIIAPMFRIARTLALAFCMAVAAAAATVAPAEAAAELPGGKANYVVSLGHLKDGSTHNNWVRLGTYAFDAASGTVSAKMYVWSQAAPKPRIGTGTVPDASCTTTDPKSTTRVLDCEVKTIDGFTTSPNETRTGVYTLQTDTINGVPTPTVWISWNHATAWTEKWAIETGTGLTRLSFLHNTKATLGYGYGSNASLGTRRAMSSVQAHDATMRLDGRSWSKDTVTISSGVFQNQAFTTCQTTTWCLTHLQPTSARACQKDGGCPNYGGGTTANISSIQYYIEKLSNTDRRDTLWHWCTCLAMERGERCYTGNSHVKPMLQVIDDTGTFRGWVGVEASFWPNGGTNPRANDMLSVFRLADWT</sequence>
<proteinExistence type="predicted"/>
<reference evidence="2" key="1">
    <citation type="journal article" date="2019" name="Int. J. Syst. Evol. Microbiol.">
        <title>The Global Catalogue of Microorganisms (GCM) 10K type strain sequencing project: providing services to taxonomists for standard genome sequencing and annotation.</title>
        <authorList>
            <consortium name="The Broad Institute Genomics Platform"/>
            <consortium name="The Broad Institute Genome Sequencing Center for Infectious Disease"/>
            <person name="Wu L."/>
            <person name="Ma J."/>
        </authorList>
    </citation>
    <scope>NUCLEOTIDE SEQUENCE [LARGE SCALE GENOMIC DNA]</scope>
    <source>
        <strain evidence="2">JCM 16956</strain>
    </source>
</reference>
<evidence type="ECO:0000313" key="2">
    <source>
        <dbReference type="Proteomes" id="UP001501000"/>
    </source>
</evidence>
<comment type="caution">
    <text evidence="1">The sequence shown here is derived from an EMBL/GenBank/DDBJ whole genome shotgun (WGS) entry which is preliminary data.</text>
</comment>
<dbReference type="EMBL" id="BAABAJ010000008">
    <property type="protein sequence ID" value="GAA3919050.1"/>
    <property type="molecule type" value="Genomic_DNA"/>
</dbReference>
<evidence type="ECO:0000313" key="1">
    <source>
        <dbReference type="EMBL" id="GAA3919050.1"/>
    </source>
</evidence>
<gene>
    <name evidence="1" type="ORF">GCM10022244_30260</name>
</gene>
<accession>A0ABP7MBF7</accession>
<dbReference type="Proteomes" id="UP001501000">
    <property type="component" value="Unassembled WGS sequence"/>
</dbReference>
<keyword evidence="2" id="KW-1185">Reference proteome</keyword>
<name>A0ABP7MBF7_9ACTN</name>
<protein>
    <submittedName>
        <fullName evidence="1">Uncharacterized protein</fullName>
    </submittedName>
</protein>
<organism evidence="1 2">
    <name type="scientific">Streptomyces gulbargensis</name>
    <dbReference type="NCBI Taxonomy" id="364901"/>
    <lineage>
        <taxon>Bacteria</taxon>
        <taxon>Bacillati</taxon>
        <taxon>Actinomycetota</taxon>
        <taxon>Actinomycetes</taxon>
        <taxon>Kitasatosporales</taxon>
        <taxon>Streptomycetaceae</taxon>
        <taxon>Streptomyces</taxon>
    </lineage>
</organism>